<sequence>MAICTGVAARAQIPELSPNSGLAEAFVKRLIIQELSLKFSKSEVWQLLWRSAFQANPMPTFEAPCLLRFATSSCSSLNDDVRGLIRLSFPQSEVVQKITIHAVEFLKWASVEV</sequence>
<name>A0AAD5R5N2_PARTN</name>
<dbReference type="AlphaFoldDB" id="A0AAD5R5N2"/>
<evidence type="ECO:0000313" key="2">
    <source>
        <dbReference type="Proteomes" id="UP001196413"/>
    </source>
</evidence>
<reference evidence="1" key="1">
    <citation type="submission" date="2021-06" db="EMBL/GenBank/DDBJ databases">
        <title>Parelaphostrongylus tenuis whole genome reference sequence.</title>
        <authorList>
            <person name="Garwood T.J."/>
            <person name="Larsen P.A."/>
            <person name="Fountain-Jones N.M."/>
            <person name="Garbe J.R."/>
            <person name="Macchietto M.G."/>
            <person name="Kania S.A."/>
            <person name="Gerhold R.W."/>
            <person name="Richards J.E."/>
            <person name="Wolf T.M."/>
        </authorList>
    </citation>
    <scope>NUCLEOTIDE SEQUENCE</scope>
    <source>
        <strain evidence="1">MNPRO001-30</strain>
        <tissue evidence="1">Meninges</tissue>
    </source>
</reference>
<proteinExistence type="predicted"/>
<dbReference type="Proteomes" id="UP001196413">
    <property type="component" value="Unassembled WGS sequence"/>
</dbReference>
<comment type="caution">
    <text evidence="1">The sequence shown here is derived from an EMBL/GenBank/DDBJ whole genome shotgun (WGS) entry which is preliminary data.</text>
</comment>
<protein>
    <submittedName>
        <fullName evidence="1">Uncharacterized protein</fullName>
    </submittedName>
</protein>
<accession>A0AAD5R5N2</accession>
<evidence type="ECO:0000313" key="1">
    <source>
        <dbReference type="EMBL" id="KAJ1369299.1"/>
    </source>
</evidence>
<gene>
    <name evidence="1" type="ORF">KIN20_030721</name>
</gene>
<organism evidence="1 2">
    <name type="scientific">Parelaphostrongylus tenuis</name>
    <name type="common">Meningeal worm</name>
    <dbReference type="NCBI Taxonomy" id="148309"/>
    <lineage>
        <taxon>Eukaryota</taxon>
        <taxon>Metazoa</taxon>
        <taxon>Ecdysozoa</taxon>
        <taxon>Nematoda</taxon>
        <taxon>Chromadorea</taxon>
        <taxon>Rhabditida</taxon>
        <taxon>Rhabditina</taxon>
        <taxon>Rhabditomorpha</taxon>
        <taxon>Strongyloidea</taxon>
        <taxon>Metastrongylidae</taxon>
        <taxon>Parelaphostrongylus</taxon>
    </lineage>
</organism>
<dbReference type="EMBL" id="JAHQIW010006480">
    <property type="protein sequence ID" value="KAJ1369299.1"/>
    <property type="molecule type" value="Genomic_DNA"/>
</dbReference>
<keyword evidence="2" id="KW-1185">Reference proteome</keyword>